<dbReference type="PANTHER" id="PTHR24148:SF64">
    <property type="entry name" value="HETEROKARYON INCOMPATIBILITY DOMAIN-CONTAINING PROTEIN"/>
    <property type="match status" value="1"/>
</dbReference>
<gene>
    <name evidence="2" type="ORF">L207DRAFT_426435</name>
</gene>
<dbReference type="InterPro" id="IPR052895">
    <property type="entry name" value="HetReg/Transcr_Mod"/>
</dbReference>
<sequence>GSIRLLTLHFALSSSDEIAIFIHEVRMSTSPIYEAVSFCWATEDGDGSRNCTLSCDGTLIFITRNCEAALRRIRNSQDRIRWVDAICIFCASIGDEIPQKLGVWTSVF</sequence>
<dbReference type="AlphaFoldDB" id="A0A2J6RTI6"/>
<dbReference type="Pfam" id="PF06985">
    <property type="entry name" value="HET"/>
    <property type="match status" value="1"/>
</dbReference>
<dbReference type="OrthoDB" id="194358at2759"/>
<feature type="domain" description="Heterokaryon incompatibility" evidence="1">
    <location>
        <begin position="33"/>
        <end position="89"/>
    </location>
</feature>
<keyword evidence="3" id="KW-1185">Reference proteome</keyword>
<protein>
    <recommendedName>
        <fullName evidence="1">Heterokaryon incompatibility domain-containing protein</fullName>
    </recommendedName>
</protein>
<name>A0A2J6RTI6_HYAVF</name>
<evidence type="ECO:0000313" key="2">
    <source>
        <dbReference type="EMBL" id="PMD41834.1"/>
    </source>
</evidence>
<dbReference type="Proteomes" id="UP000235786">
    <property type="component" value="Unassembled WGS sequence"/>
</dbReference>
<dbReference type="EMBL" id="KZ613944">
    <property type="protein sequence ID" value="PMD41834.1"/>
    <property type="molecule type" value="Genomic_DNA"/>
</dbReference>
<dbReference type="InterPro" id="IPR010730">
    <property type="entry name" value="HET"/>
</dbReference>
<organism evidence="2 3">
    <name type="scientific">Hyaloscypha variabilis (strain UAMH 11265 / GT02V1 / F)</name>
    <name type="common">Meliniomyces variabilis</name>
    <dbReference type="NCBI Taxonomy" id="1149755"/>
    <lineage>
        <taxon>Eukaryota</taxon>
        <taxon>Fungi</taxon>
        <taxon>Dikarya</taxon>
        <taxon>Ascomycota</taxon>
        <taxon>Pezizomycotina</taxon>
        <taxon>Leotiomycetes</taxon>
        <taxon>Helotiales</taxon>
        <taxon>Hyaloscyphaceae</taxon>
        <taxon>Hyaloscypha</taxon>
        <taxon>Hyaloscypha variabilis</taxon>
    </lineage>
</organism>
<dbReference type="PANTHER" id="PTHR24148">
    <property type="entry name" value="ANKYRIN REPEAT DOMAIN-CONTAINING PROTEIN 39 HOMOLOG-RELATED"/>
    <property type="match status" value="1"/>
</dbReference>
<accession>A0A2J6RTI6</accession>
<evidence type="ECO:0000313" key="3">
    <source>
        <dbReference type="Proteomes" id="UP000235786"/>
    </source>
</evidence>
<proteinExistence type="predicted"/>
<evidence type="ECO:0000259" key="1">
    <source>
        <dbReference type="Pfam" id="PF06985"/>
    </source>
</evidence>
<feature type="non-terminal residue" evidence="2">
    <location>
        <position position="1"/>
    </location>
</feature>
<reference evidence="2 3" key="1">
    <citation type="submission" date="2016-04" db="EMBL/GenBank/DDBJ databases">
        <title>A degradative enzymes factory behind the ericoid mycorrhizal symbiosis.</title>
        <authorList>
            <consortium name="DOE Joint Genome Institute"/>
            <person name="Martino E."/>
            <person name="Morin E."/>
            <person name="Grelet G."/>
            <person name="Kuo A."/>
            <person name="Kohler A."/>
            <person name="Daghino S."/>
            <person name="Barry K."/>
            <person name="Choi C."/>
            <person name="Cichocki N."/>
            <person name="Clum A."/>
            <person name="Copeland A."/>
            <person name="Hainaut M."/>
            <person name="Haridas S."/>
            <person name="Labutti K."/>
            <person name="Lindquist E."/>
            <person name="Lipzen A."/>
            <person name="Khouja H.-R."/>
            <person name="Murat C."/>
            <person name="Ohm R."/>
            <person name="Olson A."/>
            <person name="Spatafora J."/>
            <person name="Veneault-Fourrey C."/>
            <person name="Henrissat B."/>
            <person name="Grigoriev I."/>
            <person name="Martin F."/>
            <person name="Perotto S."/>
        </authorList>
    </citation>
    <scope>NUCLEOTIDE SEQUENCE [LARGE SCALE GENOMIC DNA]</scope>
    <source>
        <strain evidence="2 3">F</strain>
    </source>
</reference>